<keyword evidence="4" id="KW-0804">Transcription</keyword>
<keyword evidence="3" id="KW-0238">DNA-binding</keyword>
<dbReference type="SUPFAM" id="SSF46785">
    <property type="entry name" value="Winged helix' DNA-binding domain"/>
    <property type="match status" value="1"/>
</dbReference>
<dbReference type="RefSeq" id="WP_104967628.1">
    <property type="nucleotide sequence ID" value="NZ_CP025536.1"/>
</dbReference>
<dbReference type="KEGG" id="splr:C0J00_03760"/>
<dbReference type="CDD" id="cd05466">
    <property type="entry name" value="PBP2_LTTR_substrate"/>
    <property type="match status" value="1"/>
</dbReference>
<name>A0A2L0D3B2_9STRE</name>
<dbReference type="EMBL" id="CP025536">
    <property type="protein sequence ID" value="AUW96295.1"/>
    <property type="molecule type" value="Genomic_DNA"/>
</dbReference>
<keyword evidence="7" id="KW-1185">Reference proteome</keyword>
<gene>
    <name evidence="6" type="ORF">C0J00_03760</name>
</gene>
<dbReference type="PROSITE" id="PS50931">
    <property type="entry name" value="HTH_LYSR"/>
    <property type="match status" value="1"/>
</dbReference>
<evidence type="ECO:0000256" key="4">
    <source>
        <dbReference type="ARBA" id="ARBA00023163"/>
    </source>
</evidence>
<dbReference type="Gene3D" id="3.40.190.290">
    <property type="match status" value="1"/>
</dbReference>
<dbReference type="OrthoDB" id="9803735at2"/>
<dbReference type="PRINTS" id="PR00039">
    <property type="entry name" value="HTHLYSR"/>
</dbReference>
<dbReference type="AlphaFoldDB" id="A0A2L0D3B2"/>
<protein>
    <submittedName>
        <fullName evidence="6">LysR family transcriptional regulator</fullName>
    </submittedName>
</protein>
<dbReference type="PANTHER" id="PTHR30346:SF0">
    <property type="entry name" value="HCA OPERON TRANSCRIPTIONAL ACTIVATOR HCAR"/>
    <property type="match status" value="1"/>
</dbReference>
<dbReference type="SUPFAM" id="SSF53850">
    <property type="entry name" value="Periplasmic binding protein-like II"/>
    <property type="match status" value="1"/>
</dbReference>
<reference evidence="6 7" key="1">
    <citation type="submission" date="2017-12" db="EMBL/GenBank/DDBJ databases">
        <authorList>
            <person name="Hurst M.R.H."/>
        </authorList>
    </citation>
    <scope>NUCLEOTIDE SEQUENCE [LARGE SCALE GENOMIC DNA]</scope>
    <source>
        <strain evidence="6 7">TH11417</strain>
    </source>
</reference>
<feature type="domain" description="HTH lysR-type" evidence="5">
    <location>
        <begin position="1"/>
        <end position="58"/>
    </location>
</feature>
<dbReference type="InterPro" id="IPR000847">
    <property type="entry name" value="LysR_HTH_N"/>
</dbReference>
<organism evidence="6 7">
    <name type="scientific">Streptococcus pluranimalium</name>
    <dbReference type="NCBI Taxonomy" id="82348"/>
    <lineage>
        <taxon>Bacteria</taxon>
        <taxon>Bacillati</taxon>
        <taxon>Bacillota</taxon>
        <taxon>Bacilli</taxon>
        <taxon>Lactobacillales</taxon>
        <taxon>Streptococcaceae</taxon>
        <taxon>Streptococcus</taxon>
    </lineage>
</organism>
<evidence type="ECO:0000313" key="7">
    <source>
        <dbReference type="Proteomes" id="UP000238956"/>
    </source>
</evidence>
<keyword evidence="2" id="KW-0805">Transcription regulation</keyword>
<dbReference type="GO" id="GO:0032993">
    <property type="term" value="C:protein-DNA complex"/>
    <property type="evidence" value="ECO:0007669"/>
    <property type="project" value="TreeGrafter"/>
</dbReference>
<dbReference type="GeneID" id="98393028"/>
<dbReference type="GO" id="GO:0003700">
    <property type="term" value="F:DNA-binding transcription factor activity"/>
    <property type="evidence" value="ECO:0007669"/>
    <property type="project" value="InterPro"/>
</dbReference>
<dbReference type="GO" id="GO:0003677">
    <property type="term" value="F:DNA binding"/>
    <property type="evidence" value="ECO:0007669"/>
    <property type="project" value="UniProtKB-KW"/>
</dbReference>
<evidence type="ECO:0000259" key="5">
    <source>
        <dbReference type="PROSITE" id="PS50931"/>
    </source>
</evidence>
<dbReference type="Proteomes" id="UP000238956">
    <property type="component" value="Chromosome"/>
</dbReference>
<sequence>MNFQQCRYVVTIAEAGSFNEAAKRLFVSQPNLSSSIHQLEEELGVQLFIRSNTGARLTDDGYDFIKYAKRIIGELDFLQHRYQEDFKKNFVVASHHYDFLSQPLATISELFSEDYQEFQLIETTTKAVIDSVASFQSDLGIIYLDESNQSSLERRFKQKDLSFIPLGDFQTRIFLSKKHPLADREALSISDLQGYPQIRFSQDDSGMTFDEDPLAIEDGQKVIYANDRGSLMNMLLATQAYASGLGIVTGFVKEHIKLVPLENSTIHTLGYVISNQKKTSDIVEAFVTLIQKELKLVL</sequence>
<comment type="similarity">
    <text evidence="1">Belongs to the LysR transcriptional regulatory family.</text>
</comment>
<evidence type="ECO:0000256" key="2">
    <source>
        <dbReference type="ARBA" id="ARBA00023015"/>
    </source>
</evidence>
<proteinExistence type="inferred from homology"/>
<evidence type="ECO:0000256" key="1">
    <source>
        <dbReference type="ARBA" id="ARBA00009437"/>
    </source>
</evidence>
<dbReference type="InterPro" id="IPR036388">
    <property type="entry name" value="WH-like_DNA-bd_sf"/>
</dbReference>
<dbReference type="Gene3D" id="1.10.10.10">
    <property type="entry name" value="Winged helix-like DNA-binding domain superfamily/Winged helix DNA-binding domain"/>
    <property type="match status" value="1"/>
</dbReference>
<dbReference type="Pfam" id="PF03466">
    <property type="entry name" value="LysR_substrate"/>
    <property type="match status" value="1"/>
</dbReference>
<evidence type="ECO:0000256" key="3">
    <source>
        <dbReference type="ARBA" id="ARBA00023125"/>
    </source>
</evidence>
<dbReference type="Pfam" id="PF00126">
    <property type="entry name" value="HTH_1"/>
    <property type="match status" value="1"/>
</dbReference>
<dbReference type="PANTHER" id="PTHR30346">
    <property type="entry name" value="TRANSCRIPTIONAL DUAL REGULATOR HCAR-RELATED"/>
    <property type="match status" value="1"/>
</dbReference>
<evidence type="ECO:0000313" key="6">
    <source>
        <dbReference type="EMBL" id="AUW96295.1"/>
    </source>
</evidence>
<dbReference type="InterPro" id="IPR036390">
    <property type="entry name" value="WH_DNA-bd_sf"/>
</dbReference>
<dbReference type="FunFam" id="1.10.10.10:FF:000001">
    <property type="entry name" value="LysR family transcriptional regulator"/>
    <property type="match status" value="1"/>
</dbReference>
<reference evidence="6 7" key="2">
    <citation type="submission" date="2018-02" db="EMBL/GenBank/DDBJ databases">
        <title>Whole genome sequencing analysis of Streptococcus pluranimalium isolated from cattle infected mastitis in China.</title>
        <authorList>
            <person name="Zhang J.-R."/>
            <person name="Hu G.-Z."/>
        </authorList>
    </citation>
    <scope>NUCLEOTIDE SEQUENCE [LARGE SCALE GENOMIC DNA]</scope>
    <source>
        <strain evidence="6 7">TH11417</strain>
    </source>
</reference>
<accession>A0A2L0D3B2</accession>
<dbReference type="InterPro" id="IPR005119">
    <property type="entry name" value="LysR_subst-bd"/>
</dbReference>